<feature type="region of interest" description="Disordered" evidence="5">
    <location>
        <begin position="104"/>
        <end position="142"/>
    </location>
</feature>
<accession>A0A4C1WT67</accession>
<organism evidence="6 7">
    <name type="scientific">Eumeta variegata</name>
    <name type="common">Bagworm moth</name>
    <name type="synonym">Eumeta japonica</name>
    <dbReference type="NCBI Taxonomy" id="151549"/>
    <lineage>
        <taxon>Eukaryota</taxon>
        <taxon>Metazoa</taxon>
        <taxon>Ecdysozoa</taxon>
        <taxon>Arthropoda</taxon>
        <taxon>Hexapoda</taxon>
        <taxon>Insecta</taxon>
        <taxon>Pterygota</taxon>
        <taxon>Neoptera</taxon>
        <taxon>Endopterygota</taxon>
        <taxon>Lepidoptera</taxon>
        <taxon>Glossata</taxon>
        <taxon>Ditrysia</taxon>
        <taxon>Tineoidea</taxon>
        <taxon>Psychidae</taxon>
        <taxon>Oiketicinae</taxon>
        <taxon>Eumeta</taxon>
    </lineage>
</organism>
<dbReference type="GO" id="GO:0019894">
    <property type="term" value="F:kinesin binding"/>
    <property type="evidence" value="ECO:0007669"/>
    <property type="project" value="TreeGrafter"/>
</dbReference>
<keyword evidence="2" id="KW-0963">Cytoplasm</keyword>
<dbReference type="InterPro" id="IPR011990">
    <property type="entry name" value="TPR-like_helical_dom_sf"/>
</dbReference>
<dbReference type="GO" id="GO:0005737">
    <property type="term" value="C:cytoplasm"/>
    <property type="evidence" value="ECO:0007669"/>
    <property type="project" value="UniProtKB-SubCell"/>
</dbReference>
<sequence length="161" mass="18070">MHKAARVSESTRVCETKLAGNSPSIDRDNKPIWQVAEEREENKHLQKENAPYGEYGGWHKAAKVDSPTVTTTLKNLGALYRRQGKYEAAETLEDCALRSRKEAREVLRPSRRGARHDSRESLDTHEQLDEGSNTTSEPRMNLKSKLFNALGINTGGSSPHQ</sequence>
<dbReference type="EMBL" id="BGZK01000620">
    <property type="protein sequence ID" value="GBP53285.1"/>
    <property type="molecule type" value="Genomic_DNA"/>
</dbReference>
<evidence type="ECO:0000256" key="5">
    <source>
        <dbReference type="SAM" id="MobiDB-lite"/>
    </source>
</evidence>
<dbReference type="GO" id="GO:0007018">
    <property type="term" value="P:microtubule-based movement"/>
    <property type="evidence" value="ECO:0007669"/>
    <property type="project" value="TreeGrafter"/>
</dbReference>
<dbReference type="OrthoDB" id="413723at2759"/>
<dbReference type="STRING" id="151549.A0A4C1WT67"/>
<dbReference type="GO" id="GO:0005871">
    <property type="term" value="C:kinesin complex"/>
    <property type="evidence" value="ECO:0007669"/>
    <property type="project" value="InterPro"/>
</dbReference>
<feature type="compositionally biased region" description="Basic and acidic residues" evidence="5">
    <location>
        <begin position="115"/>
        <end position="128"/>
    </location>
</feature>
<dbReference type="Proteomes" id="UP000299102">
    <property type="component" value="Unassembled WGS sequence"/>
</dbReference>
<evidence type="ECO:0000256" key="4">
    <source>
        <dbReference type="ARBA" id="ARBA00022803"/>
    </source>
</evidence>
<evidence type="ECO:0000313" key="6">
    <source>
        <dbReference type="EMBL" id="GBP53285.1"/>
    </source>
</evidence>
<evidence type="ECO:0000256" key="1">
    <source>
        <dbReference type="ARBA" id="ARBA00004496"/>
    </source>
</evidence>
<comment type="caution">
    <text evidence="6">The sequence shown here is derived from an EMBL/GenBank/DDBJ whole genome shotgun (WGS) entry which is preliminary data.</text>
</comment>
<name>A0A4C1WT67_EUMVA</name>
<proteinExistence type="predicted"/>
<keyword evidence="3" id="KW-0677">Repeat</keyword>
<dbReference type="AlphaFoldDB" id="A0A4C1WT67"/>
<evidence type="ECO:0000256" key="2">
    <source>
        <dbReference type="ARBA" id="ARBA00022490"/>
    </source>
</evidence>
<keyword evidence="7" id="KW-1185">Reference proteome</keyword>
<evidence type="ECO:0000256" key="3">
    <source>
        <dbReference type="ARBA" id="ARBA00022737"/>
    </source>
</evidence>
<dbReference type="InterPro" id="IPR002151">
    <property type="entry name" value="Kinesin_light"/>
</dbReference>
<dbReference type="Gene3D" id="1.25.40.10">
    <property type="entry name" value="Tetratricopeptide repeat domain"/>
    <property type="match status" value="1"/>
</dbReference>
<comment type="subcellular location">
    <subcellularLocation>
        <location evidence="1">Cytoplasm</location>
    </subcellularLocation>
</comment>
<protein>
    <submittedName>
        <fullName evidence="6">Kinesin light chain</fullName>
    </submittedName>
</protein>
<evidence type="ECO:0000313" key="7">
    <source>
        <dbReference type="Proteomes" id="UP000299102"/>
    </source>
</evidence>
<gene>
    <name evidence="6" type="primary">Klc</name>
    <name evidence="6" type="ORF">EVAR_44286_1</name>
</gene>
<keyword evidence="4" id="KW-0802">TPR repeat</keyword>
<reference evidence="6 7" key="1">
    <citation type="journal article" date="2019" name="Commun. Biol.">
        <title>The bagworm genome reveals a unique fibroin gene that provides high tensile strength.</title>
        <authorList>
            <person name="Kono N."/>
            <person name="Nakamura H."/>
            <person name="Ohtoshi R."/>
            <person name="Tomita M."/>
            <person name="Numata K."/>
            <person name="Arakawa K."/>
        </authorList>
    </citation>
    <scope>NUCLEOTIDE SEQUENCE [LARGE SCALE GENOMIC DNA]</scope>
</reference>
<dbReference type="PANTHER" id="PTHR45783:SF3">
    <property type="entry name" value="KINESIN LIGHT CHAIN"/>
    <property type="match status" value="1"/>
</dbReference>
<dbReference type="PANTHER" id="PTHR45783">
    <property type="entry name" value="KINESIN LIGHT CHAIN"/>
    <property type="match status" value="1"/>
</dbReference>